<dbReference type="Proteomes" id="UP000822688">
    <property type="component" value="Chromosome 6"/>
</dbReference>
<feature type="transmembrane region" description="Helical" evidence="1">
    <location>
        <begin position="12"/>
        <end position="33"/>
    </location>
</feature>
<proteinExistence type="predicted"/>
<evidence type="ECO:0000313" key="2">
    <source>
        <dbReference type="EMBL" id="KAG0569675.1"/>
    </source>
</evidence>
<evidence type="ECO:0000313" key="3">
    <source>
        <dbReference type="Proteomes" id="UP000822688"/>
    </source>
</evidence>
<name>A0A8T0HFD1_CERPU</name>
<keyword evidence="3" id="KW-1185">Reference proteome</keyword>
<sequence>MAARWVYFMRTVLVAFCMMISVMFLMNCWNLTFTSFLMYRFSMEIDVFQRISNSCPPLAVFQCLWMNYMYYMDQCLKLIFSGLEDVLCVELLASSFVRH</sequence>
<protein>
    <submittedName>
        <fullName evidence="2">Uncharacterized protein</fullName>
    </submittedName>
</protein>
<comment type="caution">
    <text evidence="2">The sequence shown here is derived from an EMBL/GenBank/DDBJ whole genome shotgun (WGS) entry which is preliminary data.</text>
</comment>
<gene>
    <name evidence="2" type="ORF">KC19_6G106800</name>
</gene>
<keyword evidence="1" id="KW-0812">Transmembrane</keyword>
<keyword evidence="1" id="KW-1133">Transmembrane helix</keyword>
<organism evidence="2 3">
    <name type="scientific">Ceratodon purpureus</name>
    <name type="common">Fire moss</name>
    <name type="synonym">Dicranum purpureum</name>
    <dbReference type="NCBI Taxonomy" id="3225"/>
    <lineage>
        <taxon>Eukaryota</taxon>
        <taxon>Viridiplantae</taxon>
        <taxon>Streptophyta</taxon>
        <taxon>Embryophyta</taxon>
        <taxon>Bryophyta</taxon>
        <taxon>Bryophytina</taxon>
        <taxon>Bryopsida</taxon>
        <taxon>Dicranidae</taxon>
        <taxon>Pseudoditrichales</taxon>
        <taxon>Ditrichaceae</taxon>
        <taxon>Ceratodon</taxon>
    </lineage>
</organism>
<dbReference type="EMBL" id="CM026427">
    <property type="protein sequence ID" value="KAG0569675.1"/>
    <property type="molecule type" value="Genomic_DNA"/>
</dbReference>
<accession>A0A8T0HFD1</accession>
<reference evidence="2 3" key="1">
    <citation type="submission" date="2020-06" db="EMBL/GenBank/DDBJ databases">
        <title>WGS assembly of Ceratodon purpureus strain R40.</title>
        <authorList>
            <person name="Carey S.B."/>
            <person name="Jenkins J."/>
            <person name="Shu S."/>
            <person name="Lovell J.T."/>
            <person name="Sreedasyam A."/>
            <person name="Maumus F."/>
            <person name="Tiley G.P."/>
            <person name="Fernandez-Pozo N."/>
            <person name="Barry K."/>
            <person name="Chen C."/>
            <person name="Wang M."/>
            <person name="Lipzen A."/>
            <person name="Daum C."/>
            <person name="Saski C.A."/>
            <person name="Payton A.C."/>
            <person name="Mcbreen J.C."/>
            <person name="Conrad R.E."/>
            <person name="Kollar L.M."/>
            <person name="Olsson S."/>
            <person name="Huttunen S."/>
            <person name="Landis J.B."/>
            <person name="Wickett N.J."/>
            <person name="Johnson M.G."/>
            <person name="Rensing S.A."/>
            <person name="Grimwood J."/>
            <person name="Schmutz J."/>
            <person name="Mcdaniel S.F."/>
        </authorList>
    </citation>
    <scope>NUCLEOTIDE SEQUENCE [LARGE SCALE GENOMIC DNA]</scope>
    <source>
        <strain evidence="2 3">R40</strain>
    </source>
</reference>
<evidence type="ECO:0000256" key="1">
    <source>
        <dbReference type="SAM" id="Phobius"/>
    </source>
</evidence>
<keyword evidence="1" id="KW-0472">Membrane</keyword>
<dbReference type="AlphaFoldDB" id="A0A8T0HFD1"/>